<organism evidence="1 2">
    <name type="scientific">Edaphochlamys debaryana</name>
    <dbReference type="NCBI Taxonomy" id="47281"/>
    <lineage>
        <taxon>Eukaryota</taxon>
        <taxon>Viridiplantae</taxon>
        <taxon>Chlorophyta</taxon>
        <taxon>core chlorophytes</taxon>
        <taxon>Chlorophyceae</taxon>
        <taxon>CS clade</taxon>
        <taxon>Chlamydomonadales</taxon>
        <taxon>Chlamydomonadales incertae sedis</taxon>
        <taxon>Edaphochlamys</taxon>
    </lineage>
</organism>
<comment type="caution">
    <text evidence="1">The sequence shown here is derived from an EMBL/GenBank/DDBJ whole genome shotgun (WGS) entry which is preliminary data.</text>
</comment>
<evidence type="ECO:0000313" key="2">
    <source>
        <dbReference type="Proteomes" id="UP000612055"/>
    </source>
</evidence>
<dbReference type="GO" id="GO:0070652">
    <property type="term" value="C:HAUS complex"/>
    <property type="evidence" value="ECO:0007669"/>
    <property type="project" value="InterPro"/>
</dbReference>
<name>A0A836BYI0_9CHLO</name>
<dbReference type="OrthoDB" id="532220at2759"/>
<accession>A0A836BYI0</accession>
<dbReference type="PANTHER" id="PTHR16219">
    <property type="entry name" value="AUGMIN SUBUNIT 4 FAMILY MEMBER"/>
    <property type="match status" value="1"/>
</dbReference>
<dbReference type="Pfam" id="PF14735">
    <property type="entry name" value="HAUS4"/>
    <property type="match status" value="1"/>
</dbReference>
<reference evidence="1" key="1">
    <citation type="journal article" date="2020" name="bioRxiv">
        <title>Comparative genomics of Chlamydomonas.</title>
        <authorList>
            <person name="Craig R.J."/>
            <person name="Hasan A.R."/>
            <person name="Ness R.W."/>
            <person name="Keightley P.D."/>
        </authorList>
    </citation>
    <scope>NUCLEOTIDE SEQUENCE</scope>
    <source>
        <strain evidence="1">CCAP 11/70</strain>
    </source>
</reference>
<protein>
    <submittedName>
        <fullName evidence="1">Uncharacterized protein</fullName>
    </submittedName>
</protein>
<gene>
    <name evidence="1" type="ORF">HYH03_009279</name>
</gene>
<dbReference type="EMBL" id="JAEHOE010000045">
    <property type="protein sequence ID" value="KAG2492328.1"/>
    <property type="molecule type" value="Genomic_DNA"/>
</dbReference>
<dbReference type="Proteomes" id="UP000612055">
    <property type="component" value="Unassembled WGS sequence"/>
</dbReference>
<dbReference type="GO" id="GO:0051225">
    <property type="term" value="P:spindle assembly"/>
    <property type="evidence" value="ECO:0007669"/>
    <property type="project" value="InterPro"/>
</dbReference>
<proteinExistence type="predicted"/>
<keyword evidence="2" id="KW-1185">Reference proteome</keyword>
<dbReference type="AlphaFoldDB" id="A0A836BYI0"/>
<dbReference type="PANTHER" id="PTHR16219:SF1">
    <property type="entry name" value="HAUS AUGMIN-LIKE COMPLEX SUBUNIT 4"/>
    <property type="match status" value="1"/>
</dbReference>
<sequence length="195" mass="22113">MEVAHALITRFKRWQQRMQEMPAPTDDTSRGNGGALAAETEALQAVLQATSAHLRMHELMKDAIERGVLETQDKIDKVDFMFTLGWAKAAISKLQSLEPHFMNAAYKAEDVAALAQVHTELAVRLETLRSEVTDAQKRLSVYRGLGPLFHQQLEAYREVQQKLTDAQYCLRTFSNLESEIGTRPAEYMDTDAHMY</sequence>
<evidence type="ECO:0000313" key="1">
    <source>
        <dbReference type="EMBL" id="KAG2492328.1"/>
    </source>
</evidence>
<dbReference type="GO" id="GO:0051011">
    <property type="term" value="F:microtubule minus-end binding"/>
    <property type="evidence" value="ECO:0007669"/>
    <property type="project" value="TreeGrafter"/>
</dbReference>
<dbReference type="InterPro" id="IPR029327">
    <property type="entry name" value="HAUS4"/>
</dbReference>